<dbReference type="Proteomes" id="UP000184286">
    <property type="component" value="Unassembled WGS sequence"/>
</dbReference>
<gene>
    <name evidence="2" type="ORF">BM536_005320</name>
</gene>
<evidence type="ECO:0000313" key="2">
    <source>
        <dbReference type="EMBL" id="OQD57384.1"/>
    </source>
</evidence>
<accession>A0A1V6MY68</accession>
<dbReference type="AlphaFoldDB" id="A0A1V6MY68"/>
<sequence length="86" mass="9388">MNLRETPGASGLGDLKPGTKQRSQLQTRLADIAWTALCIVLAIWAIWGSVGAAREEAAWAHGVVAWILLAAALTLRVRSVRRRTRL</sequence>
<proteinExistence type="predicted"/>
<evidence type="ECO:0000313" key="3">
    <source>
        <dbReference type="Proteomes" id="UP000184286"/>
    </source>
</evidence>
<evidence type="ECO:0000256" key="1">
    <source>
        <dbReference type="SAM" id="Phobius"/>
    </source>
</evidence>
<protein>
    <submittedName>
        <fullName evidence="2">Uncharacterized protein</fullName>
    </submittedName>
</protein>
<reference evidence="3" key="1">
    <citation type="submission" date="2016-11" db="EMBL/GenBank/DDBJ databases">
        <authorList>
            <person name="Schniete J.K."/>
            <person name="Salih T."/>
            <person name="Algora Gallardo L."/>
            <person name="Martinez Fernandez S."/>
            <person name="Herron P.R."/>
        </authorList>
    </citation>
    <scope>NUCLEOTIDE SEQUENCE [LARGE SCALE GENOMIC DNA]</scope>
    <source>
        <strain evidence="3">DSM 41896</strain>
    </source>
</reference>
<feature type="transmembrane region" description="Helical" evidence="1">
    <location>
        <begin position="29"/>
        <end position="47"/>
    </location>
</feature>
<keyword evidence="1" id="KW-0812">Transmembrane</keyword>
<dbReference type="OrthoDB" id="4335912at2"/>
<keyword evidence="1" id="KW-0472">Membrane</keyword>
<name>A0A1V6MY68_9ACTN</name>
<keyword evidence="1" id="KW-1133">Transmembrane helix</keyword>
<reference evidence="2 3" key="2">
    <citation type="submission" date="2017-02" db="EMBL/GenBank/DDBJ databases">
        <title>Draft genome sequence of Streptomyces phaeoluteigriseus type strain DSM41896.</title>
        <authorList>
            <person name="Salih T.S."/>
            <person name="Algora Gallardo L."/>
            <person name="Melo Santos T."/>
            <person name="Filgueira Martinez S."/>
            <person name="Herron P.R."/>
        </authorList>
    </citation>
    <scope>NUCLEOTIDE SEQUENCE [LARGE SCALE GENOMIC DNA]</scope>
    <source>
        <strain evidence="2 3">DSM 41896</strain>
    </source>
</reference>
<comment type="caution">
    <text evidence="2">The sequence shown here is derived from an EMBL/GenBank/DDBJ whole genome shotgun (WGS) entry which is preliminary data.</text>
</comment>
<dbReference type="RefSeq" id="WP_073494316.1">
    <property type="nucleotide sequence ID" value="NZ_MPOH02000005.1"/>
</dbReference>
<feature type="transmembrane region" description="Helical" evidence="1">
    <location>
        <begin position="59"/>
        <end position="77"/>
    </location>
</feature>
<dbReference type="EMBL" id="MPOH02000005">
    <property type="protein sequence ID" value="OQD57384.1"/>
    <property type="molecule type" value="Genomic_DNA"/>
</dbReference>
<organism evidence="2 3">
    <name type="scientific">Streptomyces phaeoluteigriseus</name>
    <dbReference type="NCBI Taxonomy" id="114686"/>
    <lineage>
        <taxon>Bacteria</taxon>
        <taxon>Bacillati</taxon>
        <taxon>Actinomycetota</taxon>
        <taxon>Actinomycetes</taxon>
        <taxon>Kitasatosporales</taxon>
        <taxon>Streptomycetaceae</taxon>
        <taxon>Streptomyces</taxon>
        <taxon>Streptomyces aurantiacus group</taxon>
    </lineage>
</organism>